<protein>
    <submittedName>
        <fullName evidence="1">Uncharacterized protein</fullName>
    </submittedName>
</protein>
<gene>
    <name evidence="1" type="ORF">Ciccas_002950</name>
</gene>
<sequence>MNPDASEFIPQHKNPVIDQIHNALIGIVFDYFKDTDSGPVSKAASKVVDAKSGNNTNQIDANVPVAKALVALTISRSNGLQIAMPYLKEIVTHLSDESYNSLMSAILNQVYFFVHSEKVKSTLIKMSEGESVNFREECLTSLTNENIETLPIHLPELVNLILELIQFMFEKRRESEDKLMGPSQLCMDLLYLSDSIFRLQIRNSVTQLAKELEANASINGCDNVKIDRATFKANQAKKQGVTEWYEFFCLICEAISKVAPVVNYMLLSANESILSGAWYHSVNLSNRQRVLDSRVNECAFFTIPNLAALFESTLTRLREVLVQPEALNKWHARSSALDTLLLTCSLPSVAIPSHSGGASDLAEHEESGDDYADDYEKFLASMASK</sequence>
<dbReference type="Proteomes" id="UP001626550">
    <property type="component" value="Unassembled WGS sequence"/>
</dbReference>
<dbReference type="AlphaFoldDB" id="A0ABD2QJ16"/>
<proteinExistence type="predicted"/>
<reference evidence="1 2" key="1">
    <citation type="submission" date="2024-11" db="EMBL/GenBank/DDBJ databases">
        <title>Adaptive evolution of stress response genes in parasites aligns with host niche diversity.</title>
        <authorList>
            <person name="Hahn C."/>
            <person name="Resl P."/>
        </authorList>
    </citation>
    <scope>NUCLEOTIDE SEQUENCE [LARGE SCALE GENOMIC DNA]</scope>
    <source>
        <strain evidence="1">EGGRZ-B1_66</strain>
        <tissue evidence="1">Body</tissue>
    </source>
</reference>
<dbReference type="EMBL" id="JBJKFK010000250">
    <property type="protein sequence ID" value="KAL3318381.1"/>
    <property type="molecule type" value="Genomic_DNA"/>
</dbReference>
<organism evidence="1 2">
    <name type="scientific">Cichlidogyrus casuarinus</name>
    <dbReference type="NCBI Taxonomy" id="1844966"/>
    <lineage>
        <taxon>Eukaryota</taxon>
        <taxon>Metazoa</taxon>
        <taxon>Spiralia</taxon>
        <taxon>Lophotrochozoa</taxon>
        <taxon>Platyhelminthes</taxon>
        <taxon>Monogenea</taxon>
        <taxon>Monopisthocotylea</taxon>
        <taxon>Dactylogyridea</taxon>
        <taxon>Ancyrocephalidae</taxon>
        <taxon>Cichlidogyrus</taxon>
    </lineage>
</organism>
<comment type="caution">
    <text evidence="1">The sequence shown here is derived from an EMBL/GenBank/DDBJ whole genome shotgun (WGS) entry which is preliminary data.</text>
</comment>
<keyword evidence="2" id="KW-1185">Reference proteome</keyword>
<evidence type="ECO:0000313" key="1">
    <source>
        <dbReference type="EMBL" id="KAL3318381.1"/>
    </source>
</evidence>
<accession>A0ABD2QJ16</accession>
<evidence type="ECO:0000313" key="2">
    <source>
        <dbReference type="Proteomes" id="UP001626550"/>
    </source>
</evidence>
<name>A0ABD2QJ16_9PLAT</name>